<dbReference type="Proteomes" id="UP000277671">
    <property type="component" value="Unassembled WGS sequence"/>
</dbReference>
<protein>
    <submittedName>
        <fullName evidence="1">Uncharacterized protein</fullName>
    </submittedName>
</protein>
<accession>A0A495JKH1</accession>
<proteinExistence type="predicted"/>
<gene>
    <name evidence="1" type="ORF">BDK92_3503</name>
</gene>
<evidence type="ECO:0000313" key="2">
    <source>
        <dbReference type="Proteomes" id="UP000277671"/>
    </source>
</evidence>
<dbReference type="EMBL" id="RBKT01000001">
    <property type="protein sequence ID" value="RKR89165.1"/>
    <property type="molecule type" value="Genomic_DNA"/>
</dbReference>
<name>A0A495JKH1_9ACTN</name>
<organism evidence="1 2">
    <name type="scientific">Micromonospora pisi</name>
    <dbReference type="NCBI Taxonomy" id="589240"/>
    <lineage>
        <taxon>Bacteria</taxon>
        <taxon>Bacillati</taxon>
        <taxon>Actinomycetota</taxon>
        <taxon>Actinomycetes</taxon>
        <taxon>Micromonosporales</taxon>
        <taxon>Micromonosporaceae</taxon>
        <taxon>Micromonospora</taxon>
    </lineage>
</organism>
<evidence type="ECO:0000313" key="1">
    <source>
        <dbReference type="EMBL" id="RKR89165.1"/>
    </source>
</evidence>
<comment type="caution">
    <text evidence="1">The sequence shown here is derived from an EMBL/GenBank/DDBJ whole genome shotgun (WGS) entry which is preliminary data.</text>
</comment>
<keyword evidence="2" id="KW-1185">Reference proteome</keyword>
<reference evidence="1 2" key="1">
    <citation type="submission" date="2018-10" db="EMBL/GenBank/DDBJ databases">
        <title>Sequencing the genomes of 1000 actinobacteria strains.</title>
        <authorList>
            <person name="Klenk H.-P."/>
        </authorList>
    </citation>
    <scope>NUCLEOTIDE SEQUENCE [LARGE SCALE GENOMIC DNA]</scope>
    <source>
        <strain evidence="1 2">DSM 45175</strain>
    </source>
</reference>
<sequence>MQAGSGDWENVGAGQAVVWLAGEEHTTRAVADITAVVIEMAAAL</sequence>
<dbReference type="AlphaFoldDB" id="A0A495JKH1"/>